<dbReference type="PANTHER" id="PTHR47642:SF5">
    <property type="entry name" value="ATP-DEPENDENT DNA HELICASE"/>
    <property type="match status" value="1"/>
</dbReference>
<organism evidence="2 3">
    <name type="scientific">Shivajiella indica</name>
    <dbReference type="NCBI Taxonomy" id="872115"/>
    <lineage>
        <taxon>Bacteria</taxon>
        <taxon>Pseudomonadati</taxon>
        <taxon>Bacteroidota</taxon>
        <taxon>Cytophagia</taxon>
        <taxon>Cytophagales</taxon>
        <taxon>Cyclobacteriaceae</taxon>
        <taxon>Shivajiella</taxon>
    </lineage>
</organism>
<dbReference type="CDD" id="cd18809">
    <property type="entry name" value="SF1_C_RecD"/>
    <property type="match status" value="1"/>
</dbReference>
<evidence type="ECO:0000259" key="1">
    <source>
        <dbReference type="SMART" id="SM00382"/>
    </source>
</evidence>
<evidence type="ECO:0000313" key="2">
    <source>
        <dbReference type="EMBL" id="MFD2201590.1"/>
    </source>
</evidence>
<accession>A0ABW5BAA4</accession>
<dbReference type="InterPro" id="IPR051055">
    <property type="entry name" value="PIF1_helicase"/>
</dbReference>
<dbReference type="PANTHER" id="PTHR47642">
    <property type="entry name" value="ATP-DEPENDENT DNA HELICASE"/>
    <property type="match status" value="1"/>
</dbReference>
<dbReference type="SUPFAM" id="SSF52540">
    <property type="entry name" value="P-loop containing nucleoside triphosphate hydrolases"/>
    <property type="match status" value="2"/>
</dbReference>
<name>A0ABW5BAA4_9BACT</name>
<dbReference type="SMART" id="SM00382">
    <property type="entry name" value="AAA"/>
    <property type="match status" value="1"/>
</dbReference>
<feature type="domain" description="AAA+ ATPase" evidence="1">
    <location>
        <begin position="19"/>
        <end position="179"/>
    </location>
</feature>
<dbReference type="Pfam" id="PF05970">
    <property type="entry name" value="PIF1"/>
    <property type="match status" value="2"/>
</dbReference>
<dbReference type="Proteomes" id="UP001597414">
    <property type="component" value="Unassembled WGS sequence"/>
</dbReference>
<comment type="caution">
    <text evidence="2">The sequence shown here is derived from an EMBL/GenBank/DDBJ whole genome shotgun (WGS) entry which is preliminary data.</text>
</comment>
<proteinExistence type="predicted"/>
<dbReference type="Pfam" id="PF14493">
    <property type="entry name" value="HTH_40"/>
    <property type="match status" value="1"/>
</dbReference>
<dbReference type="InterPro" id="IPR029491">
    <property type="entry name" value="Helicase_HTH"/>
</dbReference>
<dbReference type="EMBL" id="JBHUIV010000012">
    <property type="protein sequence ID" value="MFD2201590.1"/>
    <property type="molecule type" value="Genomic_DNA"/>
</dbReference>
<reference evidence="3" key="1">
    <citation type="journal article" date="2019" name="Int. J. Syst. Evol. Microbiol.">
        <title>The Global Catalogue of Microorganisms (GCM) 10K type strain sequencing project: providing services to taxonomists for standard genome sequencing and annotation.</title>
        <authorList>
            <consortium name="The Broad Institute Genomics Platform"/>
            <consortium name="The Broad Institute Genome Sequencing Center for Infectious Disease"/>
            <person name="Wu L."/>
            <person name="Ma J."/>
        </authorList>
    </citation>
    <scope>NUCLEOTIDE SEQUENCE [LARGE SCALE GENOMIC DNA]</scope>
    <source>
        <strain evidence="3">KCTC 19812</strain>
    </source>
</reference>
<dbReference type="InterPro" id="IPR027417">
    <property type="entry name" value="P-loop_NTPase"/>
</dbReference>
<protein>
    <submittedName>
        <fullName evidence="2">Helix-turn-helix domain-containing protein</fullName>
    </submittedName>
</protein>
<dbReference type="InterPro" id="IPR010285">
    <property type="entry name" value="DNA_helicase_pif1-like_DEAD"/>
</dbReference>
<sequence length="756" mass="86819">METQITDRLELAAHFVNSTNSPIFLTGKAGTGKTTFLKNLAELTHKKFVVLAPTGIAALHAKGVTIHSQFLLPLGSFLPTREPEGNYGKNASFYTQYSLGRRHTLNLARKKVLNSLELLIIDEVSMLRADILDAIDYRMRSVKRNFQEPFGGVQVLMIGDLFQLPPIVKDYEWEVLGKFYKSMHFFEAHALKQSGMVYIELDKIFRQKDDNFIKILNNLRENRVTEEDVKFLNRYYKTGDEIKNLEDTIIITTHNYKAEEQNIKELNNLKSPSHYFEAIVEKDFPDNLYPLPKTLELKVGAQIMFIKNDSSGFGEYFNGKMAKVESIEGEKISVLMAGEKIRYTLKRETWENKRYIINEETKELEEDIIGTFEQFPVKLAWAVTVHKSQGLTFDKAIIDVGQAFAPGQVYVALSRLRGLEGLILRTRIQPNVIYSDHEVVNFTTEKLHQDSLEILLGLHQRKYIEKLLQTTFDFEEIIQGISAFSKDFDSSLGFEDIEMQTTIPKLYEGILLERENTLKFRRQLLMLLQEKEEEKLLERLEKGSIYYGQLVENSLERLYIHLAEVERFTKTKKYIEGLSEIDLLLIKKLGEIKKITSLIPCIFHGFDLEKIVSISKDIAKMRIEMIANAKLKAKENPKFATTKTGRKKKADGEPRIKLAKGETYEITYKLSEEGNSIAQIASLRNMAESTIKGHLAKGIQEGKASIFDHFTEDLIEEVKGILKRHDADFGVIRQEYPDKYDYGTLKMVAAHMGLLE</sequence>
<gene>
    <name evidence="2" type="ORF">ACFSKV_08425</name>
</gene>
<dbReference type="Gene3D" id="2.30.30.940">
    <property type="match status" value="1"/>
</dbReference>
<keyword evidence="3" id="KW-1185">Reference proteome</keyword>
<evidence type="ECO:0000313" key="3">
    <source>
        <dbReference type="Proteomes" id="UP001597414"/>
    </source>
</evidence>
<dbReference type="Gene3D" id="3.40.50.300">
    <property type="entry name" value="P-loop containing nucleotide triphosphate hydrolases"/>
    <property type="match status" value="1"/>
</dbReference>
<dbReference type="RefSeq" id="WP_380801517.1">
    <property type="nucleotide sequence ID" value="NZ_JBHUIV010000012.1"/>
</dbReference>
<dbReference type="InterPro" id="IPR003593">
    <property type="entry name" value="AAA+_ATPase"/>
</dbReference>